<feature type="transmembrane region" description="Helical" evidence="6">
    <location>
        <begin position="166"/>
        <end position="187"/>
    </location>
</feature>
<evidence type="ECO:0000313" key="9">
    <source>
        <dbReference type="Proteomes" id="UP000186868"/>
    </source>
</evidence>
<evidence type="ECO:0000256" key="1">
    <source>
        <dbReference type="ARBA" id="ARBA00004651"/>
    </source>
</evidence>
<dbReference type="PANTHER" id="PTHR23518">
    <property type="entry name" value="C-METHYLTRANSFERASE"/>
    <property type="match status" value="1"/>
</dbReference>
<sequence>MLNRQLKILLYSSNIWYLGEGMFAPLFAVFAKKVGGDILEISGVWAAYLIASGTFTVFVGKIADKVISKEKLMTIGYALNAIFTFAYLLVSSQSELLVVQIGVGVASALSTPTWNALYAKYERYENHGRKKKSGCVWALADGQSEIVTGIGVLLGGLIVSSFSFNSLFIVMGIVQTIATVYVAQILYERSPKTRLSNYPDPSEMEVRPLLTSTRKSADDANKL</sequence>
<keyword evidence="4 6" id="KW-0472">Membrane</keyword>
<evidence type="ECO:0000256" key="5">
    <source>
        <dbReference type="SAM" id="MobiDB-lite"/>
    </source>
</evidence>
<keyword evidence="9" id="KW-1185">Reference proteome</keyword>
<feature type="transmembrane region" description="Helical" evidence="6">
    <location>
        <begin position="138"/>
        <end position="160"/>
    </location>
</feature>
<feature type="transmembrane region" description="Helical" evidence="6">
    <location>
        <begin position="9"/>
        <end position="31"/>
    </location>
</feature>
<evidence type="ECO:0000259" key="7">
    <source>
        <dbReference type="PROSITE" id="PS50850"/>
    </source>
</evidence>
<dbReference type="GO" id="GO:0005886">
    <property type="term" value="C:plasma membrane"/>
    <property type="evidence" value="ECO:0007669"/>
    <property type="project" value="UniProtKB-SubCell"/>
</dbReference>
<keyword evidence="3 6" id="KW-1133">Transmembrane helix</keyword>
<dbReference type="InterPro" id="IPR020846">
    <property type="entry name" value="MFS_dom"/>
</dbReference>
<keyword evidence="2 6" id="KW-0812">Transmembrane</keyword>
<feature type="transmembrane region" description="Helical" evidence="6">
    <location>
        <begin position="72"/>
        <end position="90"/>
    </location>
</feature>
<feature type="transmembrane region" description="Helical" evidence="6">
    <location>
        <begin position="43"/>
        <end position="60"/>
    </location>
</feature>
<evidence type="ECO:0000256" key="6">
    <source>
        <dbReference type="SAM" id="Phobius"/>
    </source>
</evidence>
<evidence type="ECO:0000256" key="4">
    <source>
        <dbReference type="ARBA" id="ARBA00023136"/>
    </source>
</evidence>
<feature type="transmembrane region" description="Helical" evidence="6">
    <location>
        <begin position="96"/>
        <end position="117"/>
    </location>
</feature>
<dbReference type="AlphaFoldDB" id="A0A1U7HCX2"/>
<dbReference type="STRING" id="1921803.NIES593_15635"/>
<dbReference type="EMBL" id="MRCB01000020">
    <property type="protein sequence ID" value="OKH21426.1"/>
    <property type="molecule type" value="Genomic_DNA"/>
</dbReference>
<accession>A0A1U7HCX2</accession>
<dbReference type="Pfam" id="PF07690">
    <property type="entry name" value="MFS_1"/>
    <property type="match status" value="1"/>
</dbReference>
<comment type="subcellular location">
    <subcellularLocation>
        <location evidence="1">Cell membrane</location>
        <topology evidence="1">Multi-pass membrane protein</topology>
    </subcellularLocation>
</comment>
<dbReference type="Gene3D" id="1.20.1250.20">
    <property type="entry name" value="MFS general substrate transporter like domains"/>
    <property type="match status" value="1"/>
</dbReference>
<dbReference type="OrthoDB" id="5647657at2"/>
<reference evidence="8 9" key="1">
    <citation type="submission" date="2016-11" db="EMBL/GenBank/DDBJ databases">
        <title>Draft Genome Sequences of Nine Cyanobacterial Strains from Diverse Habitats.</title>
        <authorList>
            <person name="Zhu T."/>
            <person name="Hou S."/>
            <person name="Lu X."/>
            <person name="Hess W.R."/>
        </authorList>
    </citation>
    <scope>NUCLEOTIDE SEQUENCE [LARGE SCALE GENOMIC DNA]</scope>
    <source>
        <strain evidence="8 9">NIES-593</strain>
    </source>
</reference>
<evidence type="ECO:0000313" key="8">
    <source>
        <dbReference type="EMBL" id="OKH21426.1"/>
    </source>
</evidence>
<dbReference type="InterPro" id="IPR011701">
    <property type="entry name" value="MFS"/>
</dbReference>
<dbReference type="SUPFAM" id="SSF103473">
    <property type="entry name" value="MFS general substrate transporter"/>
    <property type="match status" value="1"/>
</dbReference>
<feature type="domain" description="Major facilitator superfamily (MFS) profile" evidence="7">
    <location>
        <begin position="1"/>
        <end position="223"/>
    </location>
</feature>
<feature type="region of interest" description="Disordered" evidence="5">
    <location>
        <begin position="197"/>
        <end position="223"/>
    </location>
</feature>
<evidence type="ECO:0000256" key="3">
    <source>
        <dbReference type="ARBA" id="ARBA00022989"/>
    </source>
</evidence>
<proteinExistence type="predicted"/>
<protein>
    <submittedName>
        <fullName evidence="8">MFS transporter</fullName>
    </submittedName>
</protein>
<dbReference type="PROSITE" id="PS50850">
    <property type="entry name" value="MFS"/>
    <property type="match status" value="1"/>
</dbReference>
<evidence type="ECO:0000256" key="2">
    <source>
        <dbReference type="ARBA" id="ARBA00022692"/>
    </source>
</evidence>
<comment type="caution">
    <text evidence="8">The sequence shown here is derived from an EMBL/GenBank/DDBJ whole genome shotgun (WGS) entry which is preliminary data.</text>
</comment>
<gene>
    <name evidence="8" type="ORF">NIES593_15635</name>
</gene>
<dbReference type="GO" id="GO:0022857">
    <property type="term" value="F:transmembrane transporter activity"/>
    <property type="evidence" value="ECO:0007669"/>
    <property type="project" value="InterPro"/>
</dbReference>
<dbReference type="Proteomes" id="UP000186868">
    <property type="component" value="Unassembled WGS sequence"/>
</dbReference>
<dbReference type="InterPro" id="IPR036259">
    <property type="entry name" value="MFS_trans_sf"/>
</dbReference>
<dbReference type="PANTHER" id="PTHR23518:SF2">
    <property type="entry name" value="MAJOR FACILITATOR SUPERFAMILY TRANSPORTER"/>
    <property type="match status" value="1"/>
</dbReference>
<dbReference type="RefSeq" id="WP_073600474.1">
    <property type="nucleotide sequence ID" value="NZ_MRCB01000020.1"/>
</dbReference>
<name>A0A1U7HCX2_9CYAN</name>
<organism evidence="8 9">
    <name type="scientific">Hydrococcus rivularis NIES-593</name>
    <dbReference type="NCBI Taxonomy" id="1921803"/>
    <lineage>
        <taxon>Bacteria</taxon>
        <taxon>Bacillati</taxon>
        <taxon>Cyanobacteriota</taxon>
        <taxon>Cyanophyceae</taxon>
        <taxon>Pleurocapsales</taxon>
        <taxon>Hydrococcaceae</taxon>
        <taxon>Hydrococcus</taxon>
    </lineage>
</organism>